<evidence type="ECO:0000313" key="2">
    <source>
        <dbReference type="Proteomes" id="UP001189122"/>
    </source>
</evidence>
<reference evidence="1 2" key="1">
    <citation type="submission" date="2019-12" db="EMBL/GenBank/DDBJ databases">
        <authorList>
            <person name="Scholz U."/>
            <person name="Mascher M."/>
            <person name="Fiebig A."/>
        </authorList>
    </citation>
    <scope>NUCLEOTIDE SEQUENCE</scope>
</reference>
<dbReference type="EMBL" id="CACRZD030000012">
    <property type="protein sequence ID" value="CAA6668816.1"/>
    <property type="molecule type" value="Genomic_DNA"/>
</dbReference>
<name>A0A7I8JF84_SPIIN</name>
<protein>
    <submittedName>
        <fullName evidence="1">Uncharacterized protein</fullName>
    </submittedName>
</protein>
<dbReference type="Proteomes" id="UP001189122">
    <property type="component" value="Unassembled WGS sequence"/>
</dbReference>
<gene>
    <name evidence="1" type="ORF">SI7747_12015211</name>
</gene>
<dbReference type="AlphaFoldDB" id="A0A7I8JF84"/>
<proteinExistence type="predicted"/>
<sequence>MPIWRENGKDQSTDVFKENRATSLLHTFHHAC</sequence>
<organism evidence="1">
    <name type="scientific">Spirodela intermedia</name>
    <name type="common">Intermediate duckweed</name>
    <dbReference type="NCBI Taxonomy" id="51605"/>
    <lineage>
        <taxon>Eukaryota</taxon>
        <taxon>Viridiplantae</taxon>
        <taxon>Streptophyta</taxon>
        <taxon>Embryophyta</taxon>
        <taxon>Tracheophyta</taxon>
        <taxon>Spermatophyta</taxon>
        <taxon>Magnoliopsida</taxon>
        <taxon>Liliopsida</taxon>
        <taxon>Araceae</taxon>
        <taxon>Lemnoideae</taxon>
        <taxon>Spirodela</taxon>
    </lineage>
</organism>
<evidence type="ECO:0000313" key="1">
    <source>
        <dbReference type="EMBL" id="CAA2629573.1"/>
    </source>
</evidence>
<dbReference type="EMBL" id="LR743599">
    <property type="protein sequence ID" value="CAA2629573.1"/>
    <property type="molecule type" value="Genomic_DNA"/>
</dbReference>
<accession>A0A7I8JF84</accession>
<keyword evidence="2" id="KW-1185">Reference proteome</keyword>